<proteinExistence type="inferred from homology"/>
<dbReference type="Proteomes" id="UP000056968">
    <property type="component" value="Chromosome"/>
</dbReference>
<dbReference type="OrthoDB" id="8277605at2"/>
<gene>
    <name evidence="4" type="ORF">ATN00_00735</name>
</gene>
<dbReference type="KEGG" id="sbd:ATN00_00735"/>
<dbReference type="STRING" id="1332080.ATN00_00735"/>
<evidence type="ECO:0000259" key="3">
    <source>
        <dbReference type="Pfam" id="PF01464"/>
    </source>
</evidence>
<reference evidence="4 5" key="1">
    <citation type="submission" date="2015-11" db="EMBL/GenBank/DDBJ databases">
        <title>A Two-component Flavoprotein Monooxygenase System MeaXY Responsible for para-Hydroxylation of 2-Methyl-6-ethylaniline and 2,6-Diethylaniline in Sphingobium baderi DE-13.</title>
        <authorList>
            <person name="Cheng M."/>
            <person name="Meng Q."/>
            <person name="Yang Y."/>
            <person name="Chu C."/>
            <person name="Yan X."/>
            <person name="He J."/>
            <person name="Li S."/>
        </authorList>
    </citation>
    <scope>NUCLEOTIDE SEQUENCE [LARGE SCALE GENOMIC DNA]</scope>
    <source>
        <strain evidence="4 5">DE-13</strain>
    </source>
</reference>
<dbReference type="Pfam" id="PF01464">
    <property type="entry name" value="SLT"/>
    <property type="match status" value="1"/>
</dbReference>
<dbReference type="AlphaFoldDB" id="A0A0S3EUE5"/>
<dbReference type="EMBL" id="CP013264">
    <property type="protein sequence ID" value="ALR19056.1"/>
    <property type="molecule type" value="Genomic_DNA"/>
</dbReference>
<dbReference type="InterPro" id="IPR023346">
    <property type="entry name" value="Lysozyme-like_dom_sf"/>
</dbReference>
<keyword evidence="5" id="KW-1185">Reference proteome</keyword>
<dbReference type="SUPFAM" id="SSF53955">
    <property type="entry name" value="Lysozyme-like"/>
    <property type="match status" value="1"/>
</dbReference>
<dbReference type="CDD" id="cd16892">
    <property type="entry name" value="LT_VirB1-like"/>
    <property type="match status" value="1"/>
</dbReference>
<dbReference type="Gene3D" id="1.10.530.10">
    <property type="match status" value="1"/>
</dbReference>
<name>A0A0S3EUE5_9SPHN</name>
<organism evidence="4 5">
    <name type="scientific">Sphingobium baderi</name>
    <dbReference type="NCBI Taxonomy" id="1332080"/>
    <lineage>
        <taxon>Bacteria</taxon>
        <taxon>Pseudomonadati</taxon>
        <taxon>Pseudomonadota</taxon>
        <taxon>Alphaproteobacteria</taxon>
        <taxon>Sphingomonadales</taxon>
        <taxon>Sphingomonadaceae</taxon>
        <taxon>Sphingobium</taxon>
    </lineage>
</organism>
<protein>
    <recommendedName>
        <fullName evidence="3">Transglycosylase SLT domain-containing protein</fullName>
    </recommendedName>
</protein>
<evidence type="ECO:0000313" key="4">
    <source>
        <dbReference type="EMBL" id="ALR19056.1"/>
    </source>
</evidence>
<sequence>MTLPAAVIMGLAAQCAPDVAPATIAAIVQTESQGFEWAINVNGLGRKIVPTSLENAIETARHYVGQGYSVDLGLGQINSRNMKRLGLSWETVFDPCTNIAAAGGVLSGNYHSVRAGLHPQRALRIALSMYNTGSRSRGFANGYVGKVVGNAGVANGIRPVAIRAAMPLAPISAQASASPIISPNADEGSSASAQLAALVEENTSANAQPAPSPPPPAWDVFARAQYERVRLAEGEQR</sequence>
<evidence type="ECO:0000256" key="2">
    <source>
        <dbReference type="SAM" id="MobiDB-lite"/>
    </source>
</evidence>
<feature type="region of interest" description="Disordered" evidence="2">
    <location>
        <begin position="199"/>
        <end position="218"/>
    </location>
</feature>
<dbReference type="InterPro" id="IPR008258">
    <property type="entry name" value="Transglycosylase_SLT_dom_1"/>
</dbReference>
<dbReference type="RefSeq" id="WP_062060964.1">
    <property type="nucleotide sequence ID" value="NZ_CP013264.1"/>
</dbReference>
<accession>A0A0S3EUE5</accession>
<comment type="similarity">
    <text evidence="1">Belongs to the virb1 family.</text>
</comment>
<evidence type="ECO:0000256" key="1">
    <source>
        <dbReference type="ARBA" id="ARBA00009387"/>
    </source>
</evidence>
<feature type="domain" description="Transglycosylase SLT" evidence="3">
    <location>
        <begin position="12"/>
        <end position="145"/>
    </location>
</feature>
<evidence type="ECO:0000313" key="5">
    <source>
        <dbReference type="Proteomes" id="UP000056968"/>
    </source>
</evidence>